<dbReference type="GO" id="GO:0004423">
    <property type="term" value="F:iduronate-2-sulfatase activity"/>
    <property type="evidence" value="ECO:0007669"/>
    <property type="project" value="InterPro"/>
</dbReference>
<dbReference type="InterPro" id="IPR000917">
    <property type="entry name" value="Sulfatase_N"/>
</dbReference>
<evidence type="ECO:0000256" key="1">
    <source>
        <dbReference type="ARBA" id="ARBA00001913"/>
    </source>
</evidence>
<dbReference type="Gene3D" id="3.40.720.10">
    <property type="entry name" value="Alkaline Phosphatase, subunit A"/>
    <property type="match status" value="1"/>
</dbReference>
<dbReference type="Pfam" id="PF00884">
    <property type="entry name" value="Sulfatase"/>
    <property type="match status" value="1"/>
</dbReference>
<dbReference type="PANTHER" id="PTHR45953:SF1">
    <property type="entry name" value="IDURONATE 2-SULFATASE"/>
    <property type="match status" value="1"/>
</dbReference>
<dbReference type="GO" id="GO:0005737">
    <property type="term" value="C:cytoplasm"/>
    <property type="evidence" value="ECO:0007669"/>
    <property type="project" value="TreeGrafter"/>
</dbReference>
<keyword evidence="6" id="KW-0106">Calcium</keyword>
<evidence type="ECO:0000259" key="7">
    <source>
        <dbReference type="Pfam" id="PF00884"/>
    </source>
</evidence>
<gene>
    <name evidence="8" type="ORF">METZ01_LOCUS121416</name>
</gene>
<dbReference type="EMBL" id="UINC01016473">
    <property type="protein sequence ID" value="SVA68562.1"/>
    <property type="molecule type" value="Genomic_DNA"/>
</dbReference>
<dbReference type="SUPFAM" id="SSF53649">
    <property type="entry name" value="Alkaline phosphatase-like"/>
    <property type="match status" value="1"/>
</dbReference>
<evidence type="ECO:0000256" key="2">
    <source>
        <dbReference type="ARBA" id="ARBA00008779"/>
    </source>
</evidence>
<name>A0A381XVQ3_9ZZZZ</name>
<comment type="similarity">
    <text evidence="2">Belongs to the sulfatase family.</text>
</comment>
<evidence type="ECO:0000256" key="6">
    <source>
        <dbReference type="ARBA" id="ARBA00022837"/>
    </source>
</evidence>
<evidence type="ECO:0000256" key="5">
    <source>
        <dbReference type="ARBA" id="ARBA00022801"/>
    </source>
</evidence>
<evidence type="ECO:0000313" key="8">
    <source>
        <dbReference type="EMBL" id="SVA68562.1"/>
    </source>
</evidence>
<organism evidence="8">
    <name type="scientific">marine metagenome</name>
    <dbReference type="NCBI Taxonomy" id="408172"/>
    <lineage>
        <taxon>unclassified sequences</taxon>
        <taxon>metagenomes</taxon>
        <taxon>ecological metagenomes</taxon>
    </lineage>
</organism>
<dbReference type="GO" id="GO:0046872">
    <property type="term" value="F:metal ion binding"/>
    <property type="evidence" value="ECO:0007669"/>
    <property type="project" value="UniProtKB-KW"/>
</dbReference>
<proteinExistence type="inferred from homology"/>
<dbReference type="InterPro" id="IPR035874">
    <property type="entry name" value="IDS"/>
</dbReference>
<accession>A0A381XVQ3</accession>
<evidence type="ECO:0000256" key="3">
    <source>
        <dbReference type="ARBA" id="ARBA00022723"/>
    </source>
</evidence>
<keyword evidence="5" id="KW-0378">Hydrolase</keyword>
<dbReference type="InterPro" id="IPR017850">
    <property type="entry name" value="Alkaline_phosphatase_core_sf"/>
</dbReference>
<reference evidence="8" key="1">
    <citation type="submission" date="2018-05" db="EMBL/GenBank/DDBJ databases">
        <authorList>
            <person name="Lanie J.A."/>
            <person name="Ng W.-L."/>
            <person name="Kazmierczak K.M."/>
            <person name="Andrzejewski T.M."/>
            <person name="Davidsen T.M."/>
            <person name="Wayne K.J."/>
            <person name="Tettelin H."/>
            <person name="Glass J.I."/>
            <person name="Rusch D."/>
            <person name="Podicherti R."/>
            <person name="Tsui H.-C.T."/>
            <person name="Winkler M.E."/>
        </authorList>
    </citation>
    <scope>NUCLEOTIDE SEQUENCE</scope>
</reference>
<feature type="domain" description="Sulfatase N-terminal" evidence="7">
    <location>
        <begin position="24"/>
        <end position="367"/>
    </location>
</feature>
<feature type="non-terminal residue" evidence="8">
    <location>
        <position position="467"/>
    </location>
</feature>
<sequence>MTLKRIFLTFLITCWSASLQAAKPNVLFIAIDDLNDWIGCLGGHPQARTPNLDQLAARGVLFTRAYCTAPSCNPSRASLMTGILPSTSGVYHNSQPWRPAMPKAVTLPQHFTEHGYWSAGSGKIYHGRFPDPASWQTYFPDQKKNKPNDPLPAKRPVNGIPKTAHFDWGPVAQPPKAMGDYQVADWIIGQLKREHDKPFFLACGIYRPHLPWYVPQKYFDLFNESEIQLPPTIKDDLKDVPAAGVKMAKPQGDHTKVRKHNQWKKAVHGYLASIAFADEQVGRVLNALEKSPHASNTIIVLWTDHGWHLGEKEHWRKFTLWERAGRTPVMFVVPKGISKALAQGTKAGTRVDRPVGLIDIYPTLVDLCSLGENKALEGQSLVRLLDDPKAKWDRPALTTFGRKNHALRTPQWRYIRYGDGSEELYDHTKDPNEWTNLAGKPQHAELKKEMAQWFPKKNAPAAANYKR</sequence>
<evidence type="ECO:0000256" key="4">
    <source>
        <dbReference type="ARBA" id="ARBA00022729"/>
    </source>
</evidence>
<keyword evidence="3" id="KW-0479">Metal-binding</keyword>
<comment type="cofactor">
    <cofactor evidence="1">
        <name>Ca(2+)</name>
        <dbReference type="ChEBI" id="CHEBI:29108"/>
    </cofactor>
</comment>
<keyword evidence="4" id="KW-0732">Signal</keyword>
<protein>
    <recommendedName>
        <fullName evidence="7">Sulfatase N-terminal domain-containing protein</fullName>
    </recommendedName>
</protein>
<dbReference type="CDD" id="cd16030">
    <property type="entry name" value="iduronate-2-sulfatase"/>
    <property type="match status" value="1"/>
</dbReference>
<dbReference type="PANTHER" id="PTHR45953">
    <property type="entry name" value="IDURONATE 2-SULFATASE"/>
    <property type="match status" value="1"/>
</dbReference>
<dbReference type="AlphaFoldDB" id="A0A381XVQ3"/>